<evidence type="ECO:0000256" key="4">
    <source>
        <dbReference type="ARBA" id="ARBA00023239"/>
    </source>
</evidence>
<proteinExistence type="inferred from homology"/>
<dbReference type="PANTHER" id="PTHR33337">
    <property type="entry name" value="GFA DOMAIN-CONTAINING PROTEIN"/>
    <property type="match status" value="1"/>
</dbReference>
<keyword evidence="4" id="KW-0456">Lyase</keyword>
<sequence>MSNTALLTGSCLCQGIRYEISGRGIGEIIECHCQRCRKANGTAYATNAPVHIDDFKIVQGEHLLKKYQSTPTTQRCFCSECGSPIMSIKTDTPEYHRLRIGTLDTKIEQKPSMHIFAAHKAEWDSIQDDLPQYAERP</sequence>
<reference evidence="6 8" key="1">
    <citation type="submission" date="2016-08" db="EMBL/GenBank/DDBJ databases">
        <title>Complete genome sequence of Acinetobacter baylyi strain GFJ2.</title>
        <authorList>
            <person name="Tabata M."/>
            <person name="Kuboki S."/>
            <person name="Gibu N."/>
            <person name="Kinouchi Y."/>
            <person name="Vangnai A."/>
            <person name="Kasai D."/>
            <person name="Fukuda M."/>
        </authorList>
    </citation>
    <scope>NUCLEOTIDE SEQUENCE [LARGE SCALE GENOMIC DNA]</scope>
    <source>
        <strain evidence="6 8">GFJ2</strain>
    </source>
</reference>
<evidence type="ECO:0000256" key="1">
    <source>
        <dbReference type="ARBA" id="ARBA00005495"/>
    </source>
</evidence>
<reference evidence="7" key="2">
    <citation type="submission" date="2023-09" db="EMBL/GenBank/DDBJ databases">
        <title>Acinetobacter soli.</title>
        <authorList>
            <person name="Kim B."/>
            <person name="Kim D."/>
            <person name="Park D."/>
        </authorList>
    </citation>
    <scope>NUCLEOTIDE SEQUENCE</scope>
    <source>
        <strain evidence="7">2023.05</strain>
    </source>
</reference>
<dbReference type="Proteomes" id="UP001256400">
    <property type="component" value="Chromosome"/>
</dbReference>
<dbReference type="GO" id="GO:0016846">
    <property type="term" value="F:carbon-sulfur lyase activity"/>
    <property type="evidence" value="ECO:0007669"/>
    <property type="project" value="InterPro"/>
</dbReference>
<dbReference type="SUPFAM" id="SSF51316">
    <property type="entry name" value="Mss4-like"/>
    <property type="match status" value="1"/>
</dbReference>
<dbReference type="RefSeq" id="WP_004932613.1">
    <property type="nucleotide sequence ID" value="NZ_BBNM01000005.1"/>
</dbReference>
<dbReference type="KEGG" id="asol:BEN76_15170"/>
<dbReference type="GO" id="GO:0046872">
    <property type="term" value="F:metal ion binding"/>
    <property type="evidence" value="ECO:0007669"/>
    <property type="project" value="UniProtKB-KW"/>
</dbReference>
<dbReference type="STRING" id="487316.BEN76_15170"/>
<dbReference type="EMBL" id="CP134206">
    <property type="protein sequence ID" value="WND06057.1"/>
    <property type="molecule type" value="Genomic_DNA"/>
</dbReference>
<comment type="similarity">
    <text evidence="1">Belongs to the Gfa family.</text>
</comment>
<evidence type="ECO:0000313" key="7">
    <source>
        <dbReference type="EMBL" id="WND06057.1"/>
    </source>
</evidence>
<dbReference type="Pfam" id="PF04828">
    <property type="entry name" value="GFA"/>
    <property type="match status" value="1"/>
</dbReference>
<dbReference type="InterPro" id="IPR011057">
    <property type="entry name" value="Mss4-like_sf"/>
</dbReference>
<keyword evidence="3" id="KW-0862">Zinc</keyword>
<evidence type="ECO:0000313" key="8">
    <source>
        <dbReference type="Proteomes" id="UP000185674"/>
    </source>
</evidence>
<dbReference type="AlphaFoldDB" id="A0A1P8EM31"/>
<evidence type="ECO:0000256" key="3">
    <source>
        <dbReference type="ARBA" id="ARBA00022833"/>
    </source>
</evidence>
<evidence type="ECO:0000313" key="6">
    <source>
        <dbReference type="EMBL" id="APV37267.1"/>
    </source>
</evidence>
<feature type="domain" description="CENP-V/GFA" evidence="5">
    <location>
        <begin position="7"/>
        <end position="124"/>
    </location>
</feature>
<protein>
    <submittedName>
        <fullName evidence="6">Aldehyde-activating protein</fullName>
    </submittedName>
    <submittedName>
        <fullName evidence="7">GFA family protein</fullName>
    </submittedName>
</protein>
<dbReference type="GeneID" id="67512261"/>
<dbReference type="InterPro" id="IPR006913">
    <property type="entry name" value="CENP-V/GFA"/>
</dbReference>
<evidence type="ECO:0000256" key="2">
    <source>
        <dbReference type="ARBA" id="ARBA00022723"/>
    </source>
</evidence>
<dbReference type="Gene3D" id="3.90.1590.10">
    <property type="entry name" value="glutathione-dependent formaldehyde- activating enzyme (gfa)"/>
    <property type="match status" value="1"/>
</dbReference>
<accession>A0A1P8EM31</accession>
<dbReference type="EMBL" id="CP016896">
    <property type="protein sequence ID" value="APV37267.1"/>
    <property type="molecule type" value="Genomic_DNA"/>
</dbReference>
<evidence type="ECO:0000259" key="5">
    <source>
        <dbReference type="PROSITE" id="PS51891"/>
    </source>
</evidence>
<organism evidence="6 8">
    <name type="scientific">Acinetobacter soli</name>
    <dbReference type="NCBI Taxonomy" id="487316"/>
    <lineage>
        <taxon>Bacteria</taxon>
        <taxon>Pseudomonadati</taxon>
        <taxon>Pseudomonadota</taxon>
        <taxon>Gammaproteobacteria</taxon>
        <taxon>Moraxellales</taxon>
        <taxon>Moraxellaceae</taxon>
        <taxon>Acinetobacter</taxon>
    </lineage>
</organism>
<dbReference type="PANTHER" id="PTHR33337:SF40">
    <property type="entry name" value="CENP-V_GFA DOMAIN-CONTAINING PROTEIN-RELATED"/>
    <property type="match status" value="1"/>
</dbReference>
<dbReference type="Proteomes" id="UP000185674">
    <property type="component" value="Chromosome"/>
</dbReference>
<dbReference type="eggNOG" id="COG3791">
    <property type="taxonomic scope" value="Bacteria"/>
</dbReference>
<dbReference type="PROSITE" id="PS51891">
    <property type="entry name" value="CENP_V_GFA"/>
    <property type="match status" value="1"/>
</dbReference>
<name>A0A1P8EM31_9GAMM</name>
<gene>
    <name evidence="6" type="ORF">BEN76_15170</name>
    <name evidence="7" type="ORF">RHP80_02520</name>
</gene>
<keyword evidence="2" id="KW-0479">Metal-binding</keyword>